<dbReference type="Pfam" id="PF22638">
    <property type="entry name" value="FlgK_D1"/>
    <property type="match status" value="1"/>
</dbReference>
<dbReference type="InterPro" id="IPR010930">
    <property type="entry name" value="Flg_bb/hook_C_dom"/>
</dbReference>
<keyword evidence="6" id="KW-0975">Bacterial flagellum</keyword>
<proteinExistence type="inferred from homology"/>
<protein>
    <recommendedName>
        <fullName evidence="4">Flagellar hook-associated protein 1</fullName>
    </recommendedName>
</protein>
<dbReference type="GO" id="GO:0005576">
    <property type="term" value="C:extracellular region"/>
    <property type="evidence" value="ECO:0007669"/>
    <property type="project" value="UniProtKB-SubCell"/>
</dbReference>
<evidence type="ECO:0000313" key="10">
    <source>
        <dbReference type="EMBL" id="SCM83654.1"/>
    </source>
</evidence>
<dbReference type="PANTHER" id="PTHR30033">
    <property type="entry name" value="FLAGELLAR HOOK-ASSOCIATED PROTEIN 1"/>
    <property type="match status" value="1"/>
</dbReference>
<evidence type="ECO:0000256" key="5">
    <source>
        <dbReference type="ARBA" id="ARBA00022525"/>
    </source>
</evidence>
<evidence type="ECO:0000259" key="7">
    <source>
        <dbReference type="Pfam" id="PF00460"/>
    </source>
</evidence>
<dbReference type="EMBL" id="FMJE01000007">
    <property type="protein sequence ID" value="SCM83654.1"/>
    <property type="molecule type" value="Genomic_DNA"/>
</dbReference>
<dbReference type="Pfam" id="PF00460">
    <property type="entry name" value="Flg_bb_rod"/>
    <property type="match status" value="1"/>
</dbReference>
<dbReference type="GO" id="GO:0044780">
    <property type="term" value="P:bacterial-type flagellum assembly"/>
    <property type="evidence" value="ECO:0007669"/>
    <property type="project" value="InterPro"/>
</dbReference>
<comment type="similarity">
    <text evidence="3">Belongs to the flagella basal body rod proteins family.</text>
</comment>
<evidence type="ECO:0000259" key="8">
    <source>
        <dbReference type="Pfam" id="PF06429"/>
    </source>
</evidence>
<dbReference type="RefSeq" id="WP_075757208.1">
    <property type="nucleotide sequence ID" value="NZ_LT608335.1"/>
</dbReference>
<keyword evidence="10" id="KW-0282">Flagellum</keyword>
<dbReference type="InterPro" id="IPR002371">
    <property type="entry name" value="FlgK"/>
</dbReference>
<evidence type="ECO:0000256" key="6">
    <source>
        <dbReference type="ARBA" id="ARBA00023143"/>
    </source>
</evidence>
<dbReference type="PRINTS" id="PR01005">
    <property type="entry name" value="FLGHOOKAP1"/>
</dbReference>
<dbReference type="SUPFAM" id="SSF64518">
    <property type="entry name" value="Phase 1 flagellin"/>
    <property type="match status" value="1"/>
</dbReference>
<feature type="domain" description="Flagellar basal-body/hook protein C-terminal" evidence="8">
    <location>
        <begin position="589"/>
        <end position="627"/>
    </location>
</feature>
<keyword evidence="10" id="KW-0966">Cell projection</keyword>
<name>A0A212M1G1_9FIRM</name>
<sequence>MRSTFSGLNTVVLGLNAQKMSLDTVGHNIANANTPGYSRQRVNLVTSAPQAVYTGIGKVQIGTGVLTESIVRIRNSFIDQQMWKETSTLGYGQTILDTLGQVEGVFQEPTETGMQTVLDKFWKAWNTLSTNGSDNGARTALRERGVEVVDAIQQANTQLRSMVGDINTVIGIRVDTINQITEEMLSLNKQIVRVEMGGSAHANDLRDRRDYLVDQLSQIINVRVTEDKAGNYTVQSSGLVLVDGYANNKLKAESRKDPDYGYEVVDVKDAATSTVINFTGGELKGLIDSRDKTSADSAGDARDSDISVKAYLNKLSTMSQFLLQEFNAVHRDGYGINNDPNDNTGYNFFGAAGNGAATDYNNSNNYDALFGPGYDSVDHPGVPRAQLWIDALTMNADLFNPADGLSRIAAKTMVGSLDITQGNPAGGKAVIGGNYTGSAVTPSYEVRIDGRDPVTGAVTQISYQIKDTDGTILGNGTLSADPNQVAEPKQFVLGDGITIRINSDSDNAVGDTYTFTIPKEPQGNAAGDNAINLGNRLKVDVSSLLGGSSLDTFYGSMIGALGVQTQNAERLTENQLTLVNQINNWRQSVSGVNMDEEISDMIRFQKGYNAAARVLTTMDEMLDKLINGTGVVGR</sequence>
<evidence type="ECO:0000256" key="4">
    <source>
        <dbReference type="ARBA" id="ARBA00016244"/>
    </source>
</evidence>
<comment type="subcellular location">
    <subcellularLocation>
        <location evidence="1">Bacterial flagellum</location>
    </subcellularLocation>
    <subcellularLocation>
        <location evidence="2">Secreted</location>
    </subcellularLocation>
</comment>
<keyword evidence="10" id="KW-0969">Cilium</keyword>
<evidence type="ECO:0000259" key="9">
    <source>
        <dbReference type="Pfam" id="PF22638"/>
    </source>
</evidence>
<evidence type="ECO:0000256" key="1">
    <source>
        <dbReference type="ARBA" id="ARBA00004365"/>
    </source>
</evidence>
<dbReference type="GO" id="GO:0009424">
    <property type="term" value="C:bacterial-type flagellum hook"/>
    <property type="evidence" value="ECO:0007669"/>
    <property type="project" value="InterPro"/>
</dbReference>
<feature type="domain" description="Flagellar basal body rod protein N-terminal" evidence="7">
    <location>
        <begin position="8"/>
        <end position="37"/>
    </location>
</feature>
<dbReference type="NCBIfam" id="TIGR02492">
    <property type="entry name" value="flgK_ends"/>
    <property type="match status" value="1"/>
</dbReference>
<dbReference type="AlphaFoldDB" id="A0A212M1G1"/>
<organism evidence="10">
    <name type="scientific">uncultured Sporomusa sp</name>
    <dbReference type="NCBI Taxonomy" id="307249"/>
    <lineage>
        <taxon>Bacteria</taxon>
        <taxon>Bacillati</taxon>
        <taxon>Bacillota</taxon>
        <taxon>Negativicutes</taxon>
        <taxon>Selenomonadales</taxon>
        <taxon>Sporomusaceae</taxon>
        <taxon>Sporomusa</taxon>
        <taxon>environmental samples</taxon>
    </lineage>
</organism>
<keyword evidence="5" id="KW-0964">Secreted</keyword>
<dbReference type="InterPro" id="IPR053927">
    <property type="entry name" value="FlgK_helical"/>
</dbReference>
<evidence type="ECO:0000256" key="3">
    <source>
        <dbReference type="ARBA" id="ARBA00009677"/>
    </source>
</evidence>
<dbReference type="Pfam" id="PF06429">
    <property type="entry name" value="Flg_bbr_C"/>
    <property type="match status" value="1"/>
</dbReference>
<reference evidence="10" key="1">
    <citation type="submission" date="2016-08" db="EMBL/GenBank/DDBJ databases">
        <authorList>
            <person name="Seilhamer J.J."/>
        </authorList>
    </citation>
    <scope>NUCLEOTIDE SEQUENCE</scope>
    <source>
        <strain evidence="10">86</strain>
    </source>
</reference>
<dbReference type="GO" id="GO:0005198">
    <property type="term" value="F:structural molecule activity"/>
    <property type="evidence" value="ECO:0007669"/>
    <property type="project" value="InterPro"/>
</dbReference>
<dbReference type="PANTHER" id="PTHR30033:SF1">
    <property type="entry name" value="FLAGELLAR HOOK-ASSOCIATED PROTEIN 1"/>
    <property type="match status" value="1"/>
</dbReference>
<evidence type="ECO:0000256" key="2">
    <source>
        <dbReference type="ARBA" id="ARBA00004613"/>
    </source>
</evidence>
<accession>A0A212M1G1</accession>
<dbReference type="InterPro" id="IPR001444">
    <property type="entry name" value="Flag_bb_rod_N"/>
</dbReference>
<gene>
    <name evidence="10" type="primary">flgK</name>
    <name evidence="10" type="ORF">KL86SPO_70512</name>
</gene>
<feature type="domain" description="Flagellar hook-associated protein FlgK helical" evidence="9">
    <location>
        <begin position="99"/>
        <end position="349"/>
    </location>
</feature>